<keyword evidence="1" id="KW-0812">Transmembrane</keyword>
<proteinExistence type="predicted"/>
<dbReference type="AlphaFoldDB" id="A0A6C0EXD0"/>
<name>A0A6C0EXD0_9ZZZZ</name>
<sequence>MLWGICGFILFIILFIVLVYLSSIYDIQYRNDGNNMSYKQNKKDINNHNNHNNNIESFLALDDSATSLYVKPNEVNKPVSILYQIPNPANQLTDTQQDSIDSDVLRSVRNLKNFSMVDELDYYQMYNILKQLKNTKYEFKYDPSTITKKSNINMATDNDTLTVLNSGAINNVDLDLFSRLKLELVSSLNNTIIVNKYYVPYHPYQFFKVINSNMISYNDGSSNTNPTSTGSSTPTLPPNTINYVFTVTYAREYKYQQFVFYYDINLTSRDNNYIVTVNKIELIGIPIPKTIEFHTNQKTSDKEATDDKQYDILSLINENVKQGKIGSDLFGSSDSSDSSGSNYVSVDSSPDTYYIDQVSDSAAYDVLPSGDKSVRSQSPNVKFINKMETSDMDPSMFDQNSIDSKIEDKRMNIARDQQFNNHKCFGLIDGITQELPQYKNPIFCKSFHPEINQNGLWDAPCQVNSDCPFYKANKNYPNEFGKCDKPTGKCEMPMGIISLGYTKYGKMEPNCYNCGANSPDSKCCGTQAESIKQGLATFTSPDYVFKGDESYRKQFTDDLKAVGLLVNPSI</sequence>
<dbReference type="EMBL" id="MN738979">
    <property type="protein sequence ID" value="QHT33864.1"/>
    <property type="molecule type" value="Genomic_DNA"/>
</dbReference>
<keyword evidence="1" id="KW-0472">Membrane</keyword>
<keyword evidence="1" id="KW-1133">Transmembrane helix</keyword>
<protein>
    <submittedName>
        <fullName evidence="2">Uncharacterized protein</fullName>
    </submittedName>
</protein>
<reference evidence="2" key="1">
    <citation type="journal article" date="2020" name="Nature">
        <title>Giant virus diversity and host interactions through global metagenomics.</title>
        <authorList>
            <person name="Schulz F."/>
            <person name="Roux S."/>
            <person name="Paez-Espino D."/>
            <person name="Jungbluth S."/>
            <person name="Walsh D.A."/>
            <person name="Denef V.J."/>
            <person name="McMahon K.D."/>
            <person name="Konstantinidis K.T."/>
            <person name="Eloe-Fadrosh E.A."/>
            <person name="Kyrpides N.C."/>
            <person name="Woyke T."/>
        </authorList>
    </citation>
    <scope>NUCLEOTIDE SEQUENCE</scope>
    <source>
        <strain evidence="2">GVMAG-M-3300009161-52</strain>
    </source>
</reference>
<evidence type="ECO:0000256" key="1">
    <source>
        <dbReference type="SAM" id="Phobius"/>
    </source>
</evidence>
<accession>A0A6C0EXD0</accession>
<feature type="transmembrane region" description="Helical" evidence="1">
    <location>
        <begin position="7"/>
        <end position="25"/>
    </location>
</feature>
<organism evidence="2">
    <name type="scientific">viral metagenome</name>
    <dbReference type="NCBI Taxonomy" id="1070528"/>
    <lineage>
        <taxon>unclassified sequences</taxon>
        <taxon>metagenomes</taxon>
        <taxon>organismal metagenomes</taxon>
    </lineage>
</organism>
<evidence type="ECO:0000313" key="2">
    <source>
        <dbReference type="EMBL" id="QHT33864.1"/>
    </source>
</evidence>